<keyword evidence="3" id="KW-1185">Reference proteome</keyword>
<accession>A0AAV2RUU9</accession>
<dbReference type="Gene3D" id="3.50.4.10">
    <property type="entry name" value="Hepatocyte Growth Factor"/>
    <property type="match status" value="1"/>
</dbReference>
<dbReference type="Proteomes" id="UP001497623">
    <property type="component" value="Unassembled WGS sequence"/>
</dbReference>
<dbReference type="InterPro" id="IPR003609">
    <property type="entry name" value="Pan_app"/>
</dbReference>
<name>A0AAV2RUU9_MEGNR</name>
<gene>
    <name evidence="2" type="ORF">MNOR_LOCUS28917</name>
</gene>
<organism evidence="2 3">
    <name type="scientific">Meganyctiphanes norvegica</name>
    <name type="common">Northern krill</name>
    <name type="synonym">Thysanopoda norvegica</name>
    <dbReference type="NCBI Taxonomy" id="48144"/>
    <lineage>
        <taxon>Eukaryota</taxon>
        <taxon>Metazoa</taxon>
        <taxon>Ecdysozoa</taxon>
        <taxon>Arthropoda</taxon>
        <taxon>Crustacea</taxon>
        <taxon>Multicrustacea</taxon>
        <taxon>Malacostraca</taxon>
        <taxon>Eumalacostraca</taxon>
        <taxon>Eucarida</taxon>
        <taxon>Euphausiacea</taxon>
        <taxon>Euphausiidae</taxon>
        <taxon>Meganyctiphanes</taxon>
    </lineage>
</organism>
<feature type="non-terminal residue" evidence="2">
    <location>
        <position position="1"/>
    </location>
</feature>
<sequence length="167" mass="18500">DWSSERNACIKGRNNDVLDRIYSIADCRSLCEDETYYTCRSIEYHKRSYRCVLSTATSSSSSYKRPCFNGGWTFQEINGGNLQAAARSSNTCRTRTVTSTETLKEVKTDTRTLTEVITDTVTLTGHLTDSVTVAYTDWVTLTVTKTAVVTDTIKVTPATPPPASTVK</sequence>
<protein>
    <recommendedName>
        <fullName evidence="1">Apple domain-containing protein</fullName>
    </recommendedName>
</protein>
<feature type="domain" description="Apple" evidence="1">
    <location>
        <begin position="1"/>
        <end position="67"/>
    </location>
</feature>
<evidence type="ECO:0000259" key="1">
    <source>
        <dbReference type="PROSITE" id="PS50948"/>
    </source>
</evidence>
<evidence type="ECO:0000313" key="3">
    <source>
        <dbReference type="Proteomes" id="UP001497623"/>
    </source>
</evidence>
<evidence type="ECO:0000313" key="2">
    <source>
        <dbReference type="EMBL" id="CAL4141739.1"/>
    </source>
</evidence>
<reference evidence="2 3" key="1">
    <citation type="submission" date="2024-05" db="EMBL/GenBank/DDBJ databases">
        <authorList>
            <person name="Wallberg A."/>
        </authorList>
    </citation>
    <scope>NUCLEOTIDE SEQUENCE [LARGE SCALE GENOMIC DNA]</scope>
</reference>
<dbReference type="SUPFAM" id="SSF57414">
    <property type="entry name" value="Hairpin loop containing domain-like"/>
    <property type="match status" value="1"/>
</dbReference>
<dbReference type="PROSITE" id="PS50948">
    <property type="entry name" value="PAN"/>
    <property type="match status" value="1"/>
</dbReference>
<dbReference type="Pfam" id="PF00024">
    <property type="entry name" value="PAN_1"/>
    <property type="match status" value="1"/>
</dbReference>
<dbReference type="EMBL" id="CAXKWB010032705">
    <property type="protein sequence ID" value="CAL4141739.1"/>
    <property type="molecule type" value="Genomic_DNA"/>
</dbReference>
<proteinExistence type="predicted"/>
<comment type="caution">
    <text evidence="2">The sequence shown here is derived from an EMBL/GenBank/DDBJ whole genome shotgun (WGS) entry which is preliminary data.</text>
</comment>
<dbReference type="AlphaFoldDB" id="A0AAV2RUU9"/>